<evidence type="ECO:0000313" key="2">
    <source>
        <dbReference type="EMBL" id="GGG33305.1"/>
    </source>
</evidence>
<dbReference type="PANTHER" id="PTHR22916:SF3">
    <property type="entry name" value="UDP-GLCNAC:BETAGAL BETA-1,3-N-ACETYLGLUCOSAMINYLTRANSFERASE-LIKE PROTEIN 1"/>
    <property type="match status" value="1"/>
</dbReference>
<dbReference type="RefSeq" id="WP_011708481.1">
    <property type="nucleotide sequence ID" value="NZ_BMIX01000003.1"/>
</dbReference>
<gene>
    <name evidence="2" type="ORF">GCM10011532_16180</name>
</gene>
<name>A0ABQ1WL50_9FLAO</name>
<dbReference type="Proteomes" id="UP000605733">
    <property type="component" value="Unassembled WGS sequence"/>
</dbReference>
<keyword evidence="3" id="KW-1185">Reference proteome</keyword>
<dbReference type="SUPFAM" id="SSF53448">
    <property type="entry name" value="Nucleotide-diphospho-sugar transferases"/>
    <property type="match status" value="1"/>
</dbReference>
<accession>A0ABQ1WL50</accession>
<sequence>MTNPLVSIIIPCYNNTQYIIEAINSAVNQTYQNIEIIVVDDGSDQETKTIINSLITNIDILITQNNCGLSAARNRGLDKASGKFIQFLDSDDILKPEKIDYSLRKLGNMDQESCIIISDFMIFNDKKQRFLPAYVDFKTIDFKFDQILYKWDENFSIPIHCGLFERNLFNDFRFSEKLRSKEDWVMWVNLFKKEPQVFFVDKPLVIYRVHNGSMTHSLNMFEDHMSALEILKNNLSVEEYEKLLKKFVQRYYKKSLYSQNQIRAMKNSKSYKIENFFRKVWIKMGF</sequence>
<dbReference type="Gene3D" id="3.90.550.10">
    <property type="entry name" value="Spore Coat Polysaccharide Biosynthesis Protein SpsA, Chain A"/>
    <property type="match status" value="1"/>
</dbReference>
<evidence type="ECO:0000313" key="3">
    <source>
        <dbReference type="Proteomes" id="UP000605733"/>
    </source>
</evidence>
<reference evidence="3" key="1">
    <citation type="journal article" date="2019" name="Int. J. Syst. Evol. Microbiol.">
        <title>The Global Catalogue of Microorganisms (GCM) 10K type strain sequencing project: providing services to taxonomists for standard genome sequencing and annotation.</title>
        <authorList>
            <consortium name="The Broad Institute Genomics Platform"/>
            <consortium name="The Broad Institute Genome Sequencing Center for Infectious Disease"/>
            <person name="Wu L."/>
            <person name="Ma J."/>
        </authorList>
    </citation>
    <scope>NUCLEOTIDE SEQUENCE [LARGE SCALE GENOMIC DNA]</scope>
    <source>
        <strain evidence="3">CGMCC 1.15422</strain>
    </source>
</reference>
<keyword evidence="2" id="KW-0808">Transferase</keyword>
<dbReference type="InterPro" id="IPR029044">
    <property type="entry name" value="Nucleotide-diphossugar_trans"/>
</dbReference>
<dbReference type="EMBL" id="BMIX01000003">
    <property type="protein sequence ID" value="GGG33305.1"/>
    <property type="molecule type" value="Genomic_DNA"/>
</dbReference>
<evidence type="ECO:0000259" key="1">
    <source>
        <dbReference type="Pfam" id="PF00535"/>
    </source>
</evidence>
<dbReference type="PANTHER" id="PTHR22916">
    <property type="entry name" value="GLYCOSYLTRANSFERASE"/>
    <property type="match status" value="1"/>
</dbReference>
<protein>
    <submittedName>
        <fullName evidence="2">Glycosyl transferase</fullName>
    </submittedName>
</protein>
<comment type="caution">
    <text evidence="2">The sequence shown here is derived from an EMBL/GenBank/DDBJ whole genome shotgun (WGS) entry which is preliminary data.</text>
</comment>
<feature type="domain" description="Glycosyltransferase 2-like" evidence="1">
    <location>
        <begin position="7"/>
        <end position="171"/>
    </location>
</feature>
<dbReference type="InterPro" id="IPR001173">
    <property type="entry name" value="Glyco_trans_2-like"/>
</dbReference>
<organism evidence="2 3">
    <name type="scientific">Christiangramia forsetii</name>
    <dbReference type="NCBI Taxonomy" id="411153"/>
    <lineage>
        <taxon>Bacteria</taxon>
        <taxon>Pseudomonadati</taxon>
        <taxon>Bacteroidota</taxon>
        <taxon>Flavobacteriia</taxon>
        <taxon>Flavobacteriales</taxon>
        <taxon>Flavobacteriaceae</taxon>
        <taxon>Christiangramia</taxon>
    </lineage>
</organism>
<proteinExistence type="predicted"/>
<dbReference type="Pfam" id="PF00535">
    <property type="entry name" value="Glycos_transf_2"/>
    <property type="match status" value="1"/>
</dbReference>
<dbReference type="GO" id="GO:0016740">
    <property type="term" value="F:transferase activity"/>
    <property type="evidence" value="ECO:0007669"/>
    <property type="project" value="UniProtKB-KW"/>
</dbReference>